<dbReference type="InterPro" id="IPR001296">
    <property type="entry name" value="Glyco_trans_1"/>
</dbReference>
<dbReference type="PANTHER" id="PTHR45947">
    <property type="entry name" value="SULFOQUINOVOSYL TRANSFERASE SQD2"/>
    <property type="match status" value="1"/>
</dbReference>
<evidence type="ECO:0000259" key="2">
    <source>
        <dbReference type="Pfam" id="PF13439"/>
    </source>
</evidence>
<dbReference type="AlphaFoldDB" id="A0A3N4GQG5"/>
<dbReference type="GO" id="GO:0016758">
    <property type="term" value="F:hexosyltransferase activity"/>
    <property type="evidence" value="ECO:0007669"/>
    <property type="project" value="TreeGrafter"/>
</dbReference>
<dbReference type="Pfam" id="PF00534">
    <property type="entry name" value="Glycos_transf_1"/>
    <property type="match status" value="1"/>
</dbReference>
<evidence type="ECO:0000313" key="3">
    <source>
        <dbReference type="EMBL" id="RPA60850.1"/>
    </source>
</evidence>
<dbReference type="RefSeq" id="WP_123779674.1">
    <property type="nucleotide sequence ID" value="NZ_RKMG01000008.1"/>
</dbReference>
<protein>
    <submittedName>
        <fullName evidence="3">Glycosyltransferase family 4 protein</fullName>
    </submittedName>
</protein>
<name>A0A3N4GQG5_9LACT</name>
<dbReference type="Proteomes" id="UP000273977">
    <property type="component" value="Unassembled WGS sequence"/>
</dbReference>
<dbReference type="InterPro" id="IPR028098">
    <property type="entry name" value="Glyco_trans_4-like_N"/>
</dbReference>
<dbReference type="Pfam" id="PF13439">
    <property type="entry name" value="Glyco_transf_4"/>
    <property type="match status" value="1"/>
</dbReference>
<dbReference type="SUPFAM" id="SSF53756">
    <property type="entry name" value="UDP-Glycosyltransferase/glycogen phosphorylase"/>
    <property type="match status" value="1"/>
</dbReference>
<dbReference type="EMBL" id="RKMG01000008">
    <property type="protein sequence ID" value="RPA60850.1"/>
    <property type="molecule type" value="Genomic_DNA"/>
</dbReference>
<evidence type="ECO:0000313" key="4">
    <source>
        <dbReference type="Proteomes" id="UP000273977"/>
    </source>
</evidence>
<feature type="domain" description="Glycosyl transferase family 1" evidence="1">
    <location>
        <begin position="193"/>
        <end position="315"/>
    </location>
</feature>
<dbReference type="InterPro" id="IPR050194">
    <property type="entry name" value="Glycosyltransferase_grp1"/>
</dbReference>
<dbReference type="Gene3D" id="3.40.50.2000">
    <property type="entry name" value="Glycogen Phosphorylase B"/>
    <property type="match status" value="2"/>
</dbReference>
<dbReference type="PANTHER" id="PTHR45947:SF3">
    <property type="entry name" value="SULFOQUINOVOSYL TRANSFERASE SQD2"/>
    <property type="match status" value="1"/>
</dbReference>
<comment type="caution">
    <text evidence="3">The sequence shown here is derived from an EMBL/GenBank/DDBJ whole genome shotgun (WGS) entry which is preliminary data.</text>
</comment>
<gene>
    <name evidence="3" type="ORF">EF384_03885</name>
</gene>
<feature type="domain" description="Glycosyltransferase subfamily 4-like N-terminal" evidence="2">
    <location>
        <begin position="14"/>
        <end position="178"/>
    </location>
</feature>
<sequence>MNIAIFTDTYFPQVSGVATSIQTLKETFEENGHNVYIFTTSDPKVTGVEHNVFRYESVPFIFFKDRRVAVPFFGAIYRKCRELKIDVVHTQTEFSMGLMGVSVSKYMRIPLIHTYHTWYEKYLHYLLNGKLISRKTVVQLSKIFCDQADLVISPSKQMKEVLVDYQIRKPIHVLATGVKVPKKIDSDTLASVRERWGIHPDEYLLLSINRIAEEKNLIAIIKQLPSVLTHIPNVKLMLAGDGPQLEELKELTAELGLEDKIIFPGFVDHDHVNEFYQAADVYVNLSTSETQGLTFIEAITNHLPVIAMKTPYLASLEETAPFGHLLDEVADFPQAVVKVHKEKDIYDKSLDELIYEVSADAFYEDLYHIYEFMIEEKTENKRSFLSSSMHLSTTFDELYKPLKWPKKYLSALNIRRKGDE</sequence>
<proteinExistence type="predicted"/>
<organism evidence="3 4">
    <name type="scientific">Aerococcus agrisoli</name>
    <dbReference type="NCBI Taxonomy" id="2487350"/>
    <lineage>
        <taxon>Bacteria</taxon>
        <taxon>Bacillati</taxon>
        <taxon>Bacillota</taxon>
        <taxon>Bacilli</taxon>
        <taxon>Lactobacillales</taxon>
        <taxon>Aerococcaceae</taxon>
        <taxon>Aerococcus</taxon>
    </lineage>
</organism>
<keyword evidence="3" id="KW-0808">Transferase</keyword>
<keyword evidence="4" id="KW-1185">Reference proteome</keyword>
<evidence type="ECO:0000259" key="1">
    <source>
        <dbReference type="Pfam" id="PF00534"/>
    </source>
</evidence>
<dbReference type="OrthoDB" id="9802525at2"/>
<accession>A0A3N4GQG5</accession>
<reference evidence="3 4" key="1">
    <citation type="submission" date="2018-11" db="EMBL/GenBank/DDBJ databases">
        <title>Aerococcus sp. SJQ22, whole genome shotgun sequence.</title>
        <authorList>
            <person name="Sun L."/>
            <person name="Gao X."/>
            <person name="Chen W."/>
            <person name="Huang K."/>
        </authorList>
    </citation>
    <scope>NUCLEOTIDE SEQUENCE [LARGE SCALE GENOMIC DNA]</scope>
    <source>
        <strain evidence="3 4">SJQ22</strain>
    </source>
</reference>